<feature type="region of interest" description="Disordered" evidence="4">
    <location>
        <begin position="1386"/>
        <end position="1586"/>
    </location>
</feature>
<feature type="domain" description="GAR" evidence="6">
    <location>
        <begin position="1280"/>
        <end position="1361"/>
    </location>
</feature>
<evidence type="ECO:0000256" key="1">
    <source>
        <dbReference type="ARBA" id="ARBA00004245"/>
    </source>
</evidence>
<dbReference type="Pfam" id="PF02187">
    <property type="entry name" value="GAS2"/>
    <property type="match status" value="1"/>
</dbReference>
<evidence type="ECO:0000313" key="8">
    <source>
        <dbReference type="Proteomes" id="UP000001593"/>
    </source>
</evidence>
<dbReference type="InterPro" id="IPR011992">
    <property type="entry name" value="EF-hand-dom_pair"/>
</dbReference>
<reference evidence="7 8" key="1">
    <citation type="journal article" date="2007" name="Science">
        <title>Sea anemone genome reveals ancestral eumetazoan gene repertoire and genomic organization.</title>
        <authorList>
            <person name="Putnam N.H."/>
            <person name="Srivastava M."/>
            <person name="Hellsten U."/>
            <person name="Dirks B."/>
            <person name="Chapman J."/>
            <person name="Salamov A."/>
            <person name="Terry A."/>
            <person name="Shapiro H."/>
            <person name="Lindquist E."/>
            <person name="Kapitonov V.V."/>
            <person name="Jurka J."/>
            <person name="Genikhovich G."/>
            <person name="Grigoriev I.V."/>
            <person name="Lucas S.M."/>
            <person name="Steele R.E."/>
            <person name="Finnerty J.R."/>
            <person name="Technau U."/>
            <person name="Martindale M.Q."/>
            <person name="Rokhsar D.S."/>
        </authorList>
    </citation>
    <scope>NUCLEOTIDE SEQUENCE [LARGE SCALE GENOMIC DNA]</scope>
    <source>
        <strain evidence="8">CH2 X CH6</strain>
    </source>
</reference>
<dbReference type="FunFam" id="3.30.920.20:FF:000002">
    <property type="entry name" value="dystonin isoform X1"/>
    <property type="match status" value="1"/>
</dbReference>
<dbReference type="eggNOG" id="KOG0516">
    <property type="taxonomic scope" value="Eukaryota"/>
</dbReference>
<dbReference type="Gene3D" id="1.10.238.10">
    <property type="entry name" value="EF-hand"/>
    <property type="match status" value="1"/>
</dbReference>
<dbReference type="Gene3D" id="1.20.58.60">
    <property type="match status" value="10"/>
</dbReference>
<keyword evidence="2" id="KW-0963">Cytoplasm</keyword>
<dbReference type="EMBL" id="DS469641">
    <property type="protein sequence ID" value="EDO37706.1"/>
    <property type="molecule type" value="Genomic_DNA"/>
</dbReference>
<dbReference type="InterPro" id="IPR018159">
    <property type="entry name" value="Spectrin/alpha-actinin"/>
</dbReference>
<evidence type="ECO:0008006" key="9">
    <source>
        <dbReference type="Google" id="ProtNLM"/>
    </source>
</evidence>
<dbReference type="InterPro" id="IPR043197">
    <property type="entry name" value="Plakin"/>
</dbReference>
<feature type="region of interest" description="Disordered" evidence="4">
    <location>
        <begin position="1095"/>
        <end position="1153"/>
    </location>
</feature>
<dbReference type="PROSITE" id="PS50222">
    <property type="entry name" value="EF_HAND_2"/>
    <property type="match status" value="1"/>
</dbReference>
<dbReference type="InParanoid" id="A7SF35"/>
<dbReference type="InterPro" id="IPR002017">
    <property type="entry name" value="Spectrin_repeat"/>
</dbReference>
<dbReference type="CDD" id="cd00176">
    <property type="entry name" value="SPEC"/>
    <property type="match status" value="5"/>
</dbReference>
<dbReference type="SUPFAM" id="SSF143575">
    <property type="entry name" value="GAS2 domain-like"/>
    <property type="match status" value="1"/>
</dbReference>
<gene>
    <name evidence="7" type="ORF">NEMVEDRAFT_v1g189121</name>
</gene>
<dbReference type="SUPFAM" id="SSF47473">
    <property type="entry name" value="EF-hand"/>
    <property type="match status" value="1"/>
</dbReference>
<dbReference type="PANTHER" id="PTHR23169">
    <property type="entry name" value="ENVOPLAKIN"/>
    <property type="match status" value="1"/>
</dbReference>
<dbReference type="InterPro" id="IPR003108">
    <property type="entry name" value="GAR_dom"/>
</dbReference>
<dbReference type="SUPFAM" id="SSF46966">
    <property type="entry name" value="Spectrin repeat"/>
    <property type="match status" value="9"/>
</dbReference>
<evidence type="ECO:0000256" key="3">
    <source>
        <dbReference type="ARBA" id="ARBA00023212"/>
    </source>
</evidence>
<dbReference type="SMART" id="SM00150">
    <property type="entry name" value="SPEC"/>
    <property type="match status" value="10"/>
</dbReference>
<feature type="compositionally biased region" description="Basic and acidic residues" evidence="4">
    <location>
        <begin position="1095"/>
        <end position="1108"/>
    </location>
</feature>
<sequence>MAKRPVVEKAEEIGQRLVESCESDPAVYSEVNTKLAKIKTPLDAIEAKVNNRQEKLQLAVLQTQEFQTTLDDFTEKLAKIEDDLEHVGPVSAVYDVVKRQKHKVEEARDDCKQLEPVFEKVSSCGNDVLESLEAGEEKDDLKGKLDDMEQRWKSVVELYDERQKALDRSLNAAEVFWPVLLELKAALKDVQDRMELEDLPSADLEALAEQQADHDELRKELDGHTPRVTSLCEASPALVENCSPGDRAHVQSELNAVTEQWEGIEKGWQKRRGELVEVKVTSEQYHKLFVVILVWLDELELKLSEVPPVGTELATVQEQLKLHKAFHAELTPHQSEITQINQLGSTVGERCRHEDSDLVHAQLEEVNHRWDELCNHSTGRQQKLEEALLQLGQFQLAFQELLVWLRQTDSTLDEQLAKKVQGDVKYIEIELAKHKILQNDILSHEPSVDSLSRAASALLESGETDSTALEGKVQELKTTWDAVLAKSAQRQAELEKALKDSHSFMSQIKELRGWLNEASEFLKSRRAIGGRPENATKQLNKHKDFMVVIETRQKIYVQIVEVVENLIDTADPTTAASLQRQLDELKTSWEQVTSRAAEESEKLEQALTNATSLEAQTSDMDQWLTRVDGVVSVYERPSTILVVLETQREEYKELKEDIDAHRDPYKGMRLLAHKISDVCIKEDGVYIEGIMSGLEERWKELLTTSSARKRSLDENYRMSSKFFGGVEDLMKMLDAAEEALKNEEPIGVDPAHLRTQLKKHKEFQTMLGANQAGLDATVKMGKQLMDRSLDEDAITIEGKIADLKARWDAVCGLSVERQQKLEEALLFTGMFQDALQSLLDWLFAVEPSLSTETAVMGDPETVQILIDNHKTFQRELGRREANYQSVMKAGRAMINENKVEEPAALEEKLADLRMRWDAVYAMSNTKQDRLENALVLAKEFDSSVKTELHILKQFEENLRELGPIAEDLEEIKEQMEKHRVFHDELKQEEVNVQSAVKKGQVILRFCHPSAIQIIQQWLARLKKRWDEVWKWSSQRLMRLEEELRKLAEEDELMGELLRWIQTKEEALAEKEKEPIPDDDYEEVHRLLEEHKVFQEEMAKKQPSYDRLTKSAKRRTNGSTTRTPEVKATPSRRGGAVSRIPRSSPAGRSAHNPAVSHLSKRWQHLWLLSMERLRRLQEKLERIAIKRASAKFNFPEWKSRFNKWLHDSKSRVQDIFRRMDHDRDGKLTREQFITGVLNTSFPTERWEMEIVASKFERNGLIDYKEFMNALKDKPSPEKPKTDAQKIHNEIDRQVEHCCCAKQFSYFKVGENKYRVSHAKKERYFGDSQKLRLLRILRSTVMVRVGGGWETLQEFLEKNDPCRAEGRTNLDLRAQLVGDAGFAESMATFKSKRPSLSREGSDIGGKPTRESSGTSLRGKPPSGARPKTSTSSGLTVPSVRREKSGELLSPRAPSIAKARSGSNLRAQAKSPTPGMRKTGSYGALKDAKVVSRSDSQSSIGSTGSREGEPEGTSPSSESRIPVGRTTKAPTTKPASKTTTTRPGTKAGAAATAKPPTAAASAAAKIPAKTTAKKTSTTTTTKPKPRSSK</sequence>
<comment type="subcellular location">
    <subcellularLocation>
        <location evidence="1">Cytoplasm</location>
        <location evidence="1">Cytoskeleton</location>
    </subcellularLocation>
</comment>
<dbReference type="STRING" id="45351.A7SF35"/>
<dbReference type="PROSITE" id="PS51460">
    <property type="entry name" value="GAR"/>
    <property type="match status" value="1"/>
</dbReference>
<dbReference type="SMART" id="SM00243">
    <property type="entry name" value="GAS2"/>
    <property type="match status" value="1"/>
</dbReference>
<dbReference type="GO" id="GO:0005856">
    <property type="term" value="C:cytoskeleton"/>
    <property type="evidence" value="ECO:0007669"/>
    <property type="project" value="UniProtKB-SubCell"/>
</dbReference>
<dbReference type="Proteomes" id="UP000001593">
    <property type="component" value="Unassembled WGS sequence"/>
</dbReference>
<dbReference type="InterPro" id="IPR036534">
    <property type="entry name" value="GAR_dom_sf"/>
</dbReference>
<dbReference type="PhylomeDB" id="A7SF35"/>
<dbReference type="GO" id="GO:0045104">
    <property type="term" value="P:intermediate filament cytoskeleton organization"/>
    <property type="evidence" value="ECO:0007669"/>
    <property type="project" value="InterPro"/>
</dbReference>
<dbReference type="InterPro" id="IPR002048">
    <property type="entry name" value="EF_hand_dom"/>
</dbReference>
<dbReference type="FunFam" id="1.20.58.60:FF:000095">
    <property type="entry name" value="microtubule-actin cross-linking factor 1 isoform X2"/>
    <property type="match status" value="1"/>
</dbReference>
<dbReference type="GO" id="GO:0008017">
    <property type="term" value="F:microtubule binding"/>
    <property type="evidence" value="ECO:0007669"/>
    <property type="project" value="InterPro"/>
</dbReference>
<protein>
    <recommendedName>
        <fullName evidence="9">Microtubule-actin cross-linking factor 1</fullName>
    </recommendedName>
</protein>
<dbReference type="GO" id="GO:0005509">
    <property type="term" value="F:calcium ion binding"/>
    <property type="evidence" value="ECO:0007669"/>
    <property type="project" value="InterPro"/>
</dbReference>
<name>A7SF35_NEMVE</name>
<keyword evidence="8" id="KW-1185">Reference proteome</keyword>
<dbReference type="Pfam" id="PF00435">
    <property type="entry name" value="Spectrin"/>
    <property type="match status" value="10"/>
</dbReference>
<dbReference type="HOGENOM" id="CLU_001588_1_0_1"/>
<dbReference type="FunFam" id="1.20.58.60:FF:000001">
    <property type="entry name" value="Microtubule-actin cross-linking factor 1"/>
    <property type="match status" value="4"/>
</dbReference>
<dbReference type="GO" id="GO:0005886">
    <property type="term" value="C:plasma membrane"/>
    <property type="evidence" value="ECO:0007669"/>
    <property type="project" value="UniProtKB-SubCell"/>
</dbReference>
<dbReference type="Gene3D" id="3.30.920.20">
    <property type="entry name" value="Gas2-like domain"/>
    <property type="match status" value="1"/>
</dbReference>
<dbReference type="PANTHER" id="PTHR23169:SF34">
    <property type="entry name" value="MICROTUBULE-ACTIN CROSS-LINKING FACTOR 1"/>
    <property type="match status" value="1"/>
</dbReference>
<organism evidence="7 8">
    <name type="scientific">Nematostella vectensis</name>
    <name type="common">Starlet sea anemone</name>
    <dbReference type="NCBI Taxonomy" id="45351"/>
    <lineage>
        <taxon>Eukaryota</taxon>
        <taxon>Metazoa</taxon>
        <taxon>Cnidaria</taxon>
        <taxon>Anthozoa</taxon>
        <taxon>Hexacorallia</taxon>
        <taxon>Actiniaria</taxon>
        <taxon>Edwardsiidae</taxon>
        <taxon>Nematostella</taxon>
    </lineage>
</organism>
<feature type="domain" description="EF-hand" evidence="5">
    <location>
        <begin position="1206"/>
        <end position="1241"/>
    </location>
</feature>
<keyword evidence="3" id="KW-0206">Cytoskeleton</keyword>
<proteinExistence type="predicted"/>
<evidence type="ECO:0000313" key="7">
    <source>
        <dbReference type="EMBL" id="EDO37706.1"/>
    </source>
</evidence>
<dbReference type="OMA" id="PDENFKM"/>
<feature type="compositionally biased region" description="Low complexity" evidence="4">
    <location>
        <begin position="1490"/>
        <end position="1579"/>
    </location>
</feature>
<accession>A7SF35</accession>
<evidence type="ECO:0000256" key="4">
    <source>
        <dbReference type="SAM" id="MobiDB-lite"/>
    </source>
</evidence>
<evidence type="ECO:0000259" key="6">
    <source>
        <dbReference type="PROSITE" id="PS51460"/>
    </source>
</evidence>
<evidence type="ECO:0000259" key="5">
    <source>
        <dbReference type="PROSITE" id="PS50222"/>
    </source>
</evidence>
<evidence type="ECO:0000256" key="2">
    <source>
        <dbReference type="ARBA" id="ARBA00022490"/>
    </source>
</evidence>